<dbReference type="Gramene" id="ESW31587">
    <property type="protein sequence ID" value="ESW31587"/>
    <property type="gene ID" value="PHAVU_002G250500g"/>
</dbReference>
<evidence type="ECO:0000313" key="1">
    <source>
        <dbReference type="EMBL" id="ESW31587.1"/>
    </source>
</evidence>
<dbReference type="AlphaFoldDB" id="V7CMZ9"/>
<gene>
    <name evidence="1" type="ORF">PHAVU_002G250500g</name>
</gene>
<organism evidence="1 2">
    <name type="scientific">Phaseolus vulgaris</name>
    <name type="common">Kidney bean</name>
    <name type="synonym">French bean</name>
    <dbReference type="NCBI Taxonomy" id="3885"/>
    <lineage>
        <taxon>Eukaryota</taxon>
        <taxon>Viridiplantae</taxon>
        <taxon>Streptophyta</taxon>
        <taxon>Embryophyta</taxon>
        <taxon>Tracheophyta</taxon>
        <taxon>Spermatophyta</taxon>
        <taxon>Magnoliopsida</taxon>
        <taxon>eudicotyledons</taxon>
        <taxon>Gunneridae</taxon>
        <taxon>Pentapetalae</taxon>
        <taxon>rosids</taxon>
        <taxon>fabids</taxon>
        <taxon>Fabales</taxon>
        <taxon>Fabaceae</taxon>
        <taxon>Papilionoideae</taxon>
        <taxon>50 kb inversion clade</taxon>
        <taxon>NPAAA clade</taxon>
        <taxon>indigoferoid/millettioid clade</taxon>
        <taxon>Phaseoleae</taxon>
        <taxon>Phaseolus</taxon>
    </lineage>
</organism>
<name>V7CMZ9_PHAVU</name>
<reference evidence="2" key="1">
    <citation type="journal article" date="2014" name="Nat. Genet.">
        <title>A reference genome for common bean and genome-wide analysis of dual domestications.</title>
        <authorList>
            <person name="Schmutz J."/>
            <person name="McClean P.E."/>
            <person name="Mamidi S."/>
            <person name="Wu G.A."/>
            <person name="Cannon S.B."/>
            <person name="Grimwood J."/>
            <person name="Jenkins J."/>
            <person name="Shu S."/>
            <person name="Song Q."/>
            <person name="Chavarro C."/>
            <person name="Torres-Torres M."/>
            <person name="Geffroy V."/>
            <person name="Moghaddam S.M."/>
            <person name="Gao D."/>
            <person name="Abernathy B."/>
            <person name="Barry K."/>
            <person name="Blair M."/>
            <person name="Brick M.A."/>
            <person name="Chovatia M."/>
            <person name="Gepts P."/>
            <person name="Goodstein D.M."/>
            <person name="Gonzales M."/>
            <person name="Hellsten U."/>
            <person name="Hyten D.L."/>
            <person name="Jia G."/>
            <person name="Kelly J.D."/>
            <person name="Kudrna D."/>
            <person name="Lee R."/>
            <person name="Richard M.M."/>
            <person name="Miklas P.N."/>
            <person name="Osorno J.M."/>
            <person name="Rodrigues J."/>
            <person name="Thareau V."/>
            <person name="Urrea C.A."/>
            <person name="Wang M."/>
            <person name="Yu Y."/>
            <person name="Zhang M."/>
            <person name="Wing R.A."/>
            <person name="Cregan P.B."/>
            <person name="Rokhsar D.S."/>
            <person name="Jackson S.A."/>
        </authorList>
    </citation>
    <scope>NUCLEOTIDE SEQUENCE [LARGE SCALE GENOMIC DNA]</scope>
    <source>
        <strain evidence="2">cv. G19833</strain>
    </source>
</reference>
<accession>V7CMZ9</accession>
<dbReference type="EMBL" id="CM002289">
    <property type="protein sequence ID" value="ESW31587.1"/>
    <property type="molecule type" value="Genomic_DNA"/>
</dbReference>
<evidence type="ECO:0000313" key="2">
    <source>
        <dbReference type="Proteomes" id="UP000000226"/>
    </source>
</evidence>
<dbReference type="Proteomes" id="UP000000226">
    <property type="component" value="Chromosome 2"/>
</dbReference>
<protein>
    <submittedName>
        <fullName evidence="1">Uncharacterized protein</fullName>
    </submittedName>
</protein>
<dbReference type="SMR" id="V7CMZ9"/>
<keyword evidence="2" id="KW-1185">Reference proteome</keyword>
<proteinExistence type="predicted"/>
<sequence>MYWFQFSVGWLCEAFDYQICTTWFLLCHSDVLSEVKPELKKEVIKNLMIQGRNSLHHSRKRKYIERYLLFFVLSSKKINEHKMLK</sequence>